<reference evidence="1 2" key="1">
    <citation type="journal article" date="2012" name="J. Bacteriol.">
        <title>Genome sequence of an alkane-degrading bacterium, Alcanivorax pacificus type strain W11-5, isolated from deep sea sediment.</title>
        <authorList>
            <person name="Lai Q."/>
            <person name="Shao Z."/>
        </authorList>
    </citation>
    <scope>NUCLEOTIDE SEQUENCE [LARGE SCALE GENOMIC DNA]</scope>
    <source>
        <strain evidence="1 2">W11-5</strain>
    </source>
</reference>
<protein>
    <submittedName>
        <fullName evidence="1">Uncharacterized protein</fullName>
    </submittedName>
</protein>
<dbReference type="EMBL" id="CP004387">
    <property type="protein sequence ID" value="AJD50109.1"/>
    <property type="molecule type" value="Genomic_DNA"/>
</dbReference>
<name>A0A0B4XP19_9GAMM</name>
<organism evidence="1 2">
    <name type="scientific">Isoalcanivorax pacificus W11-5</name>
    <dbReference type="NCBI Taxonomy" id="391936"/>
    <lineage>
        <taxon>Bacteria</taxon>
        <taxon>Pseudomonadati</taxon>
        <taxon>Pseudomonadota</taxon>
        <taxon>Gammaproteobacteria</taxon>
        <taxon>Oceanospirillales</taxon>
        <taxon>Alcanivoracaceae</taxon>
        <taxon>Isoalcanivorax</taxon>
    </lineage>
</organism>
<dbReference type="OrthoDB" id="5801496at2"/>
<sequence length="59" mass="6996">MADILPFKRPPAKRRHQGMCQHGFHKWVVCKEKQFDVKQGRLVTVYRCERCNAQKVKAL</sequence>
<accession>A0A0B4XP19</accession>
<dbReference type="RefSeq" id="WP_008734424.1">
    <property type="nucleotide sequence ID" value="NZ_CP004387.1"/>
</dbReference>
<evidence type="ECO:0000313" key="2">
    <source>
        <dbReference type="Proteomes" id="UP000006764"/>
    </source>
</evidence>
<dbReference type="HOGENOM" id="CLU_188129_0_0_6"/>
<evidence type="ECO:0000313" key="1">
    <source>
        <dbReference type="EMBL" id="AJD50109.1"/>
    </source>
</evidence>
<dbReference type="Proteomes" id="UP000006764">
    <property type="component" value="Chromosome"/>
</dbReference>
<proteinExistence type="predicted"/>
<dbReference type="AlphaFoldDB" id="A0A0B4XP19"/>
<dbReference type="KEGG" id="apac:S7S_18485"/>
<dbReference type="STRING" id="391936.S7S_18485"/>
<keyword evidence="2" id="KW-1185">Reference proteome</keyword>
<gene>
    <name evidence="1" type="ORF">S7S_18485</name>
</gene>